<comment type="caution">
    <text evidence="1">The sequence shown here is derived from an EMBL/GenBank/DDBJ whole genome shotgun (WGS) entry which is preliminary data.</text>
</comment>
<evidence type="ECO:0000313" key="1">
    <source>
        <dbReference type="EMBL" id="EKC70659.1"/>
    </source>
</evidence>
<proteinExistence type="predicted"/>
<gene>
    <name evidence="1" type="ORF">LEA_07666</name>
</gene>
<reference evidence="1" key="1">
    <citation type="journal article" date="2013" name="Environ. Microbiol.">
        <title>Microbiota from the distal guts of lean and obese adolescents exhibit partial functional redundancy besides clear differences in community structure.</title>
        <authorList>
            <person name="Ferrer M."/>
            <person name="Ruiz A."/>
            <person name="Lanza F."/>
            <person name="Haange S.B."/>
            <person name="Oberbach A."/>
            <person name="Till H."/>
            <person name="Bargiela R."/>
            <person name="Campoy C."/>
            <person name="Segura M.T."/>
            <person name="Richter M."/>
            <person name="von Bergen M."/>
            <person name="Seifert J."/>
            <person name="Suarez A."/>
        </authorList>
    </citation>
    <scope>NUCLEOTIDE SEQUENCE</scope>
</reference>
<accession>K1TSQ8</accession>
<dbReference type="EMBL" id="AJWY01005060">
    <property type="protein sequence ID" value="EKC70659.1"/>
    <property type="molecule type" value="Genomic_DNA"/>
</dbReference>
<feature type="non-terminal residue" evidence="1">
    <location>
        <position position="1"/>
    </location>
</feature>
<protein>
    <submittedName>
        <fullName evidence="1">Uncharacterized protein</fullName>
    </submittedName>
</protein>
<sequence length="163" mass="19035">GKCLQTGKQLEGLYERGLTVGENELWKDSVLLQVKIHRNCLQGAILFTEAFATYERKEYKKAFFLLGNAAEAFEAADSAMRDREHGKWKDFYANDCLTDVKETAYCLKRLMGYMRNLGDGPDFYKWQREVTYSENDCKVVLITNMENHMTDWELYLAGKSRQW</sequence>
<dbReference type="AlphaFoldDB" id="K1TSQ8"/>
<organism evidence="1">
    <name type="scientific">human gut metagenome</name>
    <dbReference type="NCBI Taxonomy" id="408170"/>
    <lineage>
        <taxon>unclassified sequences</taxon>
        <taxon>metagenomes</taxon>
        <taxon>organismal metagenomes</taxon>
    </lineage>
</organism>
<name>K1TSQ8_9ZZZZ</name>